<protein>
    <recommendedName>
        <fullName evidence="3 19">Mevalonate kinase</fullName>
        <shortName evidence="19">MK</shortName>
        <ecNumber evidence="3 19">2.7.1.36</ecNumber>
    </recommendedName>
</protein>
<dbReference type="InterPro" id="IPR006205">
    <property type="entry name" value="Mev_gal_kin"/>
</dbReference>
<evidence type="ECO:0000256" key="19">
    <source>
        <dbReference type="RuleBase" id="RU363087"/>
    </source>
</evidence>
<evidence type="ECO:0000259" key="21">
    <source>
        <dbReference type="Pfam" id="PF08544"/>
    </source>
</evidence>
<dbReference type="SUPFAM" id="SSF55060">
    <property type="entry name" value="GHMP Kinase, C-terminal domain"/>
    <property type="match status" value="1"/>
</dbReference>
<reference evidence="22 23" key="1">
    <citation type="journal article" date="2015" name="Genome Biol. Evol.">
        <title>Phylogenomic analyses indicate that early fungi evolved digesting cell walls of algal ancestors of land plants.</title>
        <authorList>
            <person name="Chang Y."/>
            <person name="Wang S."/>
            <person name="Sekimoto S."/>
            <person name="Aerts A.L."/>
            <person name="Choi C."/>
            <person name="Clum A."/>
            <person name="LaButti K.M."/>
            <person name="Lindquist E.A."/>
            <person name="Yee Ngan C."/>
            <person name="Ohm R.A."/>
            <person name="Salamov A.A."/>
            <person name="Grigoriev I.V."/>
            <person name="Spatafora J.W."/>
            <person name="Berbee M.L."/>
        </authorList>
    </citation>
    <scope>NUCLEOTIDE SEQUENCE [LARGE SCALE GENOMIC DNA]</scope>
    <source>
        <strain evidence="22 23">NRRL 1564</strain>
    </source>
</reference>
<dbReference type="PROSITE" id="PS00627">
    <property type="entry name" value="GHMP_KINASES_ATP"/>
    <property type="match status" value="1"/>
</dbReference>
<sequence>MVAIPRVVAPFVVSAPGKIILFGEHAVVYGKTAIAGSVDMRAYALVTPRKDGKTRLFLPDINVDVYFDSTQLARLSPSSLSHPCEIETQLTGIVAAEGPGRTAILTFAYMYGSLFERGNMGGFTICVRSLLPVGSGLGSSAAFGVVLSTALLQLTGHLKQMGASAEDRKLINHWAYRGEQVAHGTPSGIDNAVATYGGFLAYTRGSESVSLHSTRALRVLITNTQVPKSTKALVASVRTLRERHPEVVDTILDSIHSISTAAGSLFQSHKPCCSELQDIVRLNHGLLATLGVSHPSLERIREITEARGMASKLTGAGGGGCALTLIPIDVSGAAVDRVAQELGEVGFRCYQTVVGGAGVTITNHVDSEPIDKWIGDMLTQHLSLSPSDRRDDKADDYSGIVSGFSILPDFAITALAPSSK</sequence>
<keyword evidence="4 19" id="KW-0963">Cytoplasm</keyword>
<evidence type="ECO:0000256" key="16">
    <source>
        <dbReference type="ARBA" id="ARBA00023221"/>
    </source>
</evidence>
<dbReference type="OrthoDB" id="1652964at2759"/>
<keyword evidence="14 19" id="KW-0443">Lipid metabolism</keyword>
<dbReference type="NCBIfam" id="TIGR00549">
    <property type="entry name" value="mevalon_kin"/>
    <property type="match status" value="1"/>
</dbReference>
<dbReference type="GO" id="GO:0019287">
    <property type="term" value="P:isopentenyl diphosphate biosynthetic process, mevalonate pathway"/>
    <property type="evidence" value="ECO:0007669"/>
    <property type="project" value="UniProtKB-UniPathway"/>
</dbReference>
<keyword evidence="16 19" id="KW-0753">Steroid metabolism</keyword>
<evidence type="ECO:0000256" key="5">
    <source>
        <dbReference type="ARBA" id="ARBA00022516"/>
    </source>
</evidence>
<name>A0A2G5BFC2_COERN</name>
<evidence type="ECO:0000256" key="6">
    <source>
        <dbReference type="ARBA" id="ARBA00022679"/>
    </source>
</evidence>
<evidence type="ECO:0000256" key="2">
    <source>
        <dbReference type="ARBA" id="ARBA00006495"/>
    </source>
</evidence>
<evidence type="ECO:0000256" key="7">
    <source>
        <dbReference type="ARBA" id="ARBA00022723"/>
    </source>
</evidence>
<keyword evidence="7" id="KW-0479">Metal-binding</keyword>
<evidence type="ECO:0000256" key="18">
    <source>
        <dbReference type="ARBA" id="ARBA00029438"/>
    </source>
</evidence>
<dbReference type="FunFam" id="3.30.70.890:FF:000003">
    <property type="entry name" value="Mevalonate kinase"/>
    <property type="match status" value="1"/>
</dbReference>
<evidence type="ECO:0000313" key="22">
    <source>
        <dbReference type="EMBL" id="PIA17704.1"/>
    </source>
</evidence>
<keyword evidence="8 19" id="KW-0547">Nucleotide-binding</keyword>
<evidence type="ECO:0000256" key="3">
    <source>
        <dbReference type="ARBA" id="ARBA00012103"/>
    </source>
</evidence>
<feature type="domain" description="GHMP kinase C-terminal" evidence="21">
    <location>
        <begin position="274"/>
        <end position="342"/>
    </location>
</feature>
<dbReference type="InterPro" id="IPR036554">
    <property type="entry name" value="GHMP_kinase_C_sf"/>
</dbReference>
<dbReference type="Pfam" id="PF00288">
    <property type="entry name" value="GHMP_kinases_N"/>
    <property type="match status" value="1"/>
</dbReference>
<organism evidence="22 23">
    <name type="scientific">Coemansia reversa (strain ATCC 12441 / NRRL 1564)</name>
    <dbReference type="NCBI Taxonomy" id="763665"/>
    <lineage>
        <taxon>Eukaryota</taxon>
        <taxon>Fungi</taxon>
        <taxon>Fungi incertae sedis</taxon>
        <taxon>Zoopagomycota</taxon>
        <taxon>Kickxellomycotina</taxon>
        <taxon>Kickxellomycetes</taxon>
        <taxon>Kickxellales</taxon>
        <taxon>Kickxellaceae</taxon>
        <taxon>Coemansia</taxon>
    </lineage>
</organism>
<accession>A0A2G5BFC2</accession>
<dbReference type="Proteomes" id="UP000242474">
    <property type="component" value="Unassembled WGS sequence"/>
</dbReference>
<dbReference type="GO" id="GO:0046872">
    <property type="term" value="F:metal ion binding"/>
    <property type="evidence" value="ECO:0007669"/>
    <property type="project" value="UniProtKB-KW"/>
</dbReference>
<keyword evidence="15 19" id="KW-1207">Sterol metabolism</keyword>
<feature type="domain" description="GHMP kinase N-terminal" evidence="20">
    <location>
        <begin position="114"/>
        <end position="198"/>
    </location>
</feature>
<dbReference type="STRING" id="763665.A0A2G5BFC2"/>
<keyword evidence="9 19" id="KW-0418">Kinase</keyword>
<dbReference type="Gene3D" id="3.30.70.890">
    <property type="entry name" value="GHMP kinase, C-terminal domain"/>
    <property type="match status" value="1"/>
</dbReference>
<gene>
    <name evidence="22" type="ORF">COEREDRAFT_80380</name>
</gene>
<dbReference type="GO" id="GO:0004496">
    <property type="term" value="F:mevalonate kinase activity"/>
    <property type="evidence" value="ECO:0007669"/>
    <property type="project" value="UniProtKB-EC"/>
</dbReference>
<dbReference type="SUPFAM" id="SSF54211">
    <property type="entry name" value="Ribosomal protein S5 domain 2-like"/>
    <property type="match status" value="1"/>
</dbReference>
<evidence type="ECO:0000256" key="10">
    <source>
        <dbReference type="ARBA" id="ARBA00022840"/>
    </source>
</evidence>
<dbReference type="UniPathway" id="UPA00057">
    <property type="reaction ID" value="UER00098"/>
</dbReference>
<evidence type="ECO:0000256" key="11">
    <source>
        <dbReference type="ARBA" id="ARBA00022842"/>
    </source>
</evidence>
<evidence type="ECO:0000256" key="1">
    <source>
        <dbReference type="ARBA" id="ARBA00004496"/>
    </source>
</evidence>
<keyword evidence="10 19" id="KW-0067">ATP-binding</keyword>
<comment type="catalytic activity">
    <reaction evidence="17">
        <text>(R)-mevalonate + ATP = (R)-5-phosphomevalonate + ADP + H(+)</text>
        <dbReference type="Rhea" id="RHEA:17065"/>
        <dbReference type="ChEBI" id="CHEBI:15378"/>
        <dbReference type="ChEBI" id="CHEBI:30616"/>
        <dbReference type="ChEBI" id="CHEBI:36464"/>
        <dbReference type="ChEBI" id="CHEBI:58146"/>
        <dbReference type="ChEBI" id="CHEBI:456216"/>
        <dbReference type="EC" id="2.7.1.36"/>
    </reaction>
    <physiologicalReaction direction="left-to-right" evidence="17">
        <dbReference type="Rhea" id="RHEA:17066"/>
    </physiologicalReaction>
</comment>
<evidence type="ECO:0000256" key="14">
    <source>
        <dbReference type="ARBA" id="ARBA00023098"/>
    </source>
</evidence>
<proteinExistence type="inferred from homology"/>
<keyword evidence="12 19" id="KW-0752">Steroid biosynthesis</keyword>
<dbReference type="EMBL" id="KZ303493">
    <property type="protein sequence ID" value="PIA17704.1"/>
    <property type="molecule type" value="Genomic_DNA"/>
</dbReference>
<dbReference type="PRINTS" id="PR00959">
    <property type="entry name" value="MEVGALKINASE"/>
</dbReference>
<dbReference type="InterPro" id="IPR020568">
    <property type="entry name" value="Ribosomal_Su5_D2-typ_SF"/>
</dbReference>
<comment type="similarity">
    <text evidence="2 19">Belongs to the GHMP kinase family. Mevalonate kinase subfamily.</text>
</comment>
<evidence type="ECO:0000256" key="17">
    <source>
        <dbReference type="ARBA" id="ARBA00029310"/>
    </source>
</evidence>
<dbReference type="EC" id="2.7.1.36" evidence="3 19"/>
<dbReference type="Gene3D" id="3.30.230.10">
    <property type="match status" value="1"/>
</dbReference>
<keyword evidence="6 19" id="KW-0808">Transferase</keyword>
<evidence type="ECO:0000256" key="15">
    <source>
        <dbReference type="ARBA" id="ARBA00023166"/>
    </source>
</evidence>
<keyword evidence="11" id="KW-0460">Magnesium</keyword>
<comment type="function">
    <text evidence="19">Mevalonate kinase; part of the second module of ergosterol biosynthesis pathway that includes the middle steps of the pathway. The second module is carried out in the vacuole and involves the formation of farnesyl diphosphate, which is also an important intermediate in the biosynthesis of ubiquinone, dolichol, heme and prenylated proteins.</text>
</comment>
<dbReference type="GO" id="GO:0005829">
    <property type="term" value="C:cytosol"/>
    <property type="evidence" value="ECO:0007669"/>
    <property type="project" value="TreeGrafter"/>
</dbReference>
<dbReference type="PANTHER" id="PTHR43290:SF2">
    <property type="entry name" value="MEVALONATE KINASE"/>
    <property type="match status" value="1"/>
</dbReference>
<evidence type="ECO:0000256" key="9">
    <source>
        <dbReference type="ARBA" id="ARBA00022777"/>
    </source>
</evidence>
<dbReference type="PANTHER" id="PTHR43290">
    <property type="entry name" value="MEVALONATE KINASE"/>
    <property type="match status" value="1"/>
</dbReference>
<evidence type="ECO:0000256" key="13">
    <source>
        <dbReference type="ARBA" id="ARBA00023011"/>
    </source>
</evidence>
<dbReference type="InterPro" id="IPR006203">
    <property type="entry name" value="GHMP_knse_ATP-bd_CS"/>
</dbReference>
<dbReference type="InterPro" id="IPR013750">
    <property type="entry name" value="GHMP_kinase_C_dom"/>
</dbReference>
<dbReference type="InterPro" id="IPR014721">
    <property type="entry name" value="Ribsml_uS5_D2-typ_fold_subgr"/>
</dbReference>
<dbReference type="Pfam" id="PF08544">
    <property type="entry name" value="GHMP_kinases_C"/>
    <property type="match status" value="1"/>
</dbReference>
<dbReference type="GO" id="GO:0005524">
    <property type="term" value="F:ATP binding"/>
    <property type="evidence" value="ECO:0007669"/>
    <property type="project" value="UniProtKB-KW"/>
</dbReference>
<dbReference type="GO" id="GO:0016126">
    <property type="term" value="P:sterol biosynthetic process"/>
    <property type="evidence" value="ECO:0007669"/>
    <property type="project" value="UniProtKB-KW"/>
</dbReference>
<evidence type="ECO:0000256" key="4">
    <source>
        <dbReference type="ARBA" id="ARBA00022490"/>
    </source>
</evidence>
<comment type="pathway">
    <text evidence="18 19">Isoprenoid biosynthesis; isopentenyl diphosphate biosynthesis via mevalonate pathway; isopentenyl diphosphate from (R)-mevalonate: step 1/3.</text>
</comment>
<evidence type="ECO:0000256" key="8">
    <source>
        <dbReference type="ARBA" id="ARBA00022741"/>
    </source>
</evidence>
<evidence type="ECO:0000259" key="20">
    <source>
        <dbReference type="Pfam" id="PF00288"/>
    </source>
</evidence>
<keyword evidence="23" id="KW-1185">Reference proteome</keyword>
<dbReference type="AlphaFoldDB" id="A0A2G5BFC2"/>
<evidence type="ECO:0000313" key="23">
    <source>
        <dbReference type="Proteomes" id="UP000242474"/>
    </source>
</evidence>
<evidence type="ECO:0000256" key="12">
    <source>
        <dbReference type="ARBA" id="ARBA00022955"/>
    </source>
</evidence>
<keyword evidence="13 19" id="KW-0756">Sterol biosynthesis</keyword>
<dbReference type="InterPro" id="IPR006204">
    <property type="entry name" value="GHMP_kinase_N_dom"/>
</dbReference>
<comment type="subcellular location">
    <subcellularLocation>
        <location evidence="1 19">Cytoplasm</location>
    </subcellularLocation>
</comment>
<keyword evidence="5 19" id="KW-0444">Lipid biosynthesis</keyword>